<dbReference type="PANTHER" id="PTHR11439">
    <property type="entry name" value="GAG-POL-RELATED RETROTRANSPOSON"/>
    <property type="match status" value="1"/>
</dbReference>
<dbReference type="CDD" id="cd09272">
    <property type="entry name" value="RNase_HI_RT_Ty1"/>
    <property type="match status" value="1"/>
</dbReference>
<organism evidence="2 3">
    <name type="scientific">Caenorhabditis japonica</name>
    <dbReference type="NCBI Taxonomy" id="281687"/>
    <lineage>
        <taxon>Eukaryota</taxon>
        <taxon>Metazoa</taxon>
        <taxon>Ecdysozoa</taxon>
        <taxon>Nematoda</taxon>
        <taxon>Chromadorea</taxon>
        <taxon>Rhabditida</taxon>
        <taxon>Rhabditina</taxon>
        <taxon>Rhabditomorpha</taxon>
        <taxon>Rhabditoidea</taxon>
        <taxon>Rhabditidae</taxon>
        <taxon>Peloderinae</taxon>
        <taxon>Caenorhabditis</taxon>
    </lineage>
</organism>
<evidence type="ECO:0000313" key="2">
    <source>
        <dbReference type="EnsemblMetazoa" id="CJA33319.1"/>
    </source>
</evidence>
<dbReference type="Proteomes" id="UP000005237">
    <property type="component" value="Unassembled WGS sequence"/>
</dbReference>
<keyword evidence="3" id="KW-1185">Reference proteome</keyword>
<reference evidence="2" key="2">
    <citation type="submission" date="2022-06" db="UniProtKB">
        <authorList>
            <consortium name="EnsemblMetazoa"/>
        </authorList>
    </citation>
    <scope>IDENTIFICATION</scope>
    <source>
        <strain evidence="2">DF5081</strain>
    </source>
</reference>
<accession>A0A8R1IGH7</accession>
<dbReference type="InterPro" id="IPR013103">
    <property type="entry name" value="RVT_2"/>
</dbReference>
<dbReference type="Pfam" id="PF07727">
    <property type="entry name" value="RVT_2"/>
    <property type="match status" value="1"/>
</dbReference>
<dbReference type="AlphaFoldDB" id="A0A8R1IGH7"/>
<evidence type="ECO:0000313" key="3">
    <source>
        <dbReference type="Proteomes" id="UP000005237"/>
    </source>
</evidence>
<evidence type="ECO:0000259" key="1">
    <source>
        <dbReference type="Pfam" id="PF07727"/>
    </source>
</evidence>
<protein>
    <submittedName>
        <fullName evidence="2">Reverse transcriptase Ty1/copia-type domain-containing protein</fullName>
    </submittedName>
</protein>
<name>A0A8R1IGH7_CAEJA</name>
<feature type="domain" description="Reverse transcriptase Ty1/copia-type" evidence="1">
    <location>
        <begin position="24"/>
        <end position="277"/>
    </location>
</feature>
<dbReference type="InterPro" id="IPR043502">
    <property type="entry name" value="DNA/RNA_pol_sf"/>
</dbReference>
<dbReference type="SUPFAM" id="SSF56672">
    <property type="entry name" value="DNA/RNA polymerases"/>
    <property type="match status" value="1"/>
</dbReference>
<dbReference type="PANTHER" id="PTHR11439:SF467">
    <property type="entry name" value="INTEGRASE CATALYTIC DOMAIN-CONTAINING PROTEIN"/>
    <property type="match status" value="1"/>
</dbReference>
<dbReference type="EnsemblMetazoa" id="CJA33319.1">
    <property type="protein sequence ID" value="CJA33319.1"/>
    <property type="gene ID" value="WBGene00209166"/>
</dbReference>
<proteinExistence type="predicted"/>
<sequence>MNRPDKDKWRVAMAQEENSLRLTKTWSYALLPADRKAIQSKWVYKIKRDPAQRIIKYKARLVAKGFTQKKGLDYHETFTPVVRMTSARIVLAIAVHEQLQLRQVDIDNAYLNRDIDTDLYMIPPQGWTWDDRYSREQGYVLKLNKNLYGIKQAGHIWNSTIHAYCEELGFKRTSADQCVYTRPFVRGNKEGCEEGRIMASLHVDDFLLAGRPKQLEWFRTSLLNKFGIKWTTDIFFLGIKISPLPDGGISLSQSHYLQQVLTKFNMLDCKPTYTPMTRGSIKELIDHPEKQVPLGSHEHSQYHTIVGKLMYAMVATRPDLAFALSFLGQASAAPTAAHMAMAIRVLAYVRTTLDHSLHFPFIRSEGVIAEGYSDSNYAESPSRKSTTGFCYFLNGSLTHWCSKLQACVATSTSVAEWFALYETVRELVPLRRLLNDLGHPQQHPTRVWEDNQTAIGLLRDKTHHNRTKHVDVKYH</sequence>
<reference evidence="3" key="1">
    <citation type="submission" date="2010-08" db="EMBL/GenBank/DDBJ databases">
        <authorList>
            <consortium name="Caenorhabditis japonica Sequencing Consortium"/>
            <person name="Wilson R.K."/>
        </authorList>
    </citation>
    <scope>NUCLEOTIDE SEQUENCE [LARGE SCALE GENOMIC DNA]</scope>
    <source>
        <strain evidence="3">DF5081</strain>
    </source>
</reference>